<dbReference type="PRINTS" id="PR00755">
    <property type="entry name" value="AFLATOXINBRP"/>
</dbReference>
<evidence type="ECO:0000256" key="1">
    <source>
        <dbReference type="ARBA" id="ARBA00006247"/>
    </source>
</evidence>
<comment type="similarity">
    <text evidence="1">Belongs to the peptidase M20A family.</text>
</comment>
<feature type="domain" description="Zn(2)-C6 fungal-type" evidence="4">
    <location>
        <begin position="12"/>
        <end position="40"/>
    </location>
</feature>
<proteinExistence type="inferred from homology"/>
<dbReference type="Gene3D" id="3.40.630.10">
    <property type="entry name" value="Zn peptidases"/>
    <property type="match status" value="1"/>
</dbReference>
<dbReference type="Gene3D" id="3.30.70.360">
    <property type="match status" value="1"/>
</dbReference>
<dbReference type="PANTHER" id="PTHR30575">
    <property type="entry name" value="PEPTIDASE M20"/>
    <property type="match status" value="1"/>
</dbReference>
<dbReference type="Pfam" id="PF00172">
    <property type="entry name" value="Zn_clus"/>
    <property type="match status" value="1"/>
</dbReference>
<dbReference type="InterPro" id="IPR002933">
    <property type="entry name" value="Peptidase_M20"/>
</dbReference>
<dbReference type="SMART" id="SM00066">
    <property type="entry name" value="GAL4"/>
    <property type="match status" value="1"/>
</dbReference>
<comment type="caution">
    <text evidence="5">The sequence shown here is derived from an EMBL/GenBank/DDBJ whole genome shotgun (WGS) entry which is preliminary data.</text>
</comment>
<dbReference type="AlphaFoldDB" id="A0A8H4KXZ6"/>
<dbReference type="GO" id="GO:0008270">
    <property type="term" value="F:zinc ion binding"/>
    <property type="evidence" value="ECO:0007669"/>
    <property type="project" value="InterPro"/>
</dbReference>
<dbReference type="CDD" id="cd05672">
    <property type="entry name" value="M20_ACY1L2-like"/>
    <property type="match status" value="1"/>
</dbReference>
<dbReference type="PROSITE" id="PS00463">
    <property type="entry name" value="ZN2_CY6_FUNGAL_1"/>
    <property type="match status" value="1"/>
</dbReference>
<dbReference type="FunFam" id="3.30.70.360:FF:000004">
    <property type="entry name" value="Peptidase M20 domain-containing protein 2"/>
    <property type="match status" value="1"/>
</dbReference>
<dbReference type="InterPro" id="IPR036264">
    <property type="entry name" value="Bact_exopeptidase_dim_dom"/>
</dbReference>
<dbReference type="OrthoDB" id="6119954at2759"/>
<dbReference type="PROSITE" id="PS50048">
    <property type="entry name" value="ZN2_CY6_FUNGAL_2"/>
    <property type="match status" value="1"/>
</dbReference>
<evidence type="ECO:0000313" key="6">
    <source>
        <dbReference type="Proteomes" id="UP000554235"/>
    </source>
</evidence>
<dbReference type="NCBIfam" id="TIGR01891">
    <property type="entry name" value="amidohydrolases"/>
    <property type="match status" value="1"/>
</dbReference>
<dbReference type="InterPro" id="IPR036864">
    <property type="entry name" value="Zn2-C6_fun-type_DNA-bd_sf"/>
</dbReference>
<organism evidence="5 6">
    <name type="scientific">Fusarium albosuccineum</name>
    <dbReference type="NCBI Taxonomy" id="1237068"/>
    <lineage>
        <taxon>Eukaryota</taxon>
        <taxon>Fungi</taxon>
        <taxon>Dikarya</taxon>
        <taxon>Ascomycota</taxon>
        <taxon>Pezizomycotina</taxon>
        <taxon>Sordariomycetes</taxon>
        <taxon>Hypocreomycetidae</taxon>
        <taxon>Hypocreales</taxon>
        <taxon>Nectriaceae</taxon>
        <taxon>Fusarium</taxon>
        <taxon>Fusarium decemcellulare species complex</taxon>
    </lineage>
</organism>
<reference evidence="5 6" key="1">
    <citation type="submission" date="2020-01" db="EMBL/GenBank/DDBJ databases">
        <title>Identification and distribution of gene clusters putatively required for synthesis of sphingolipid metabolism inhibitors in phylogenetically diverse species of the filamentous fungus Fusarium.</title>
        <authorList>
            <person name="Kim H.-S."/>
            <person name="Busman M."/>
            <person name="Brown D.W."/>
            <person name="Divon H."/>
            <person name="Uhlig S."/>
            <person name="Proctor R.H."/>
        </authorList>
    </citation>
    <scope>NUCLEOTIDE SEQUENCE [LARGE SCALE GENOMIC DNA]</scope>
    <source>
        <strain evidence="5 6">NRRL 20459</strain>
    </source>
</reference>
<dbReference type="GO" id="GO:0016805">
    <property type="term" value="F:dipeptidase activity"/>
    <property type="evidence" value="ECO:0007669"/>
    <property type="project" value="TreeGrafter"/>
</dbReference>
<dbReference type="InterPro" id="IPR011650">
    <property type="entry name" value="Peptidase_M20_dimer"/>
</dbReference>
<gene>
    <name evidence="5" type="ORF">FALBO_15160</name>
</gene>
<dbReference type="Proteomes" id="UP000554235">
    <property type="component" value="Unassembled WGS sequence"/>
</dbReference>
<protein>
    <submittedName>
        <fullName evidence="5">Peptidase dimerization domain</fullName>
    </submittedName>
</protein>
<dbReference type="InterPro" id="IPR017439">
    <property type="entry name" value="Amidohydrolase"/>
</dbReference>
<evidence type="ECO:0000259" key="4">
    <source>
        <dbReference type="PROSITE" id="PS50048"/>
    </source>
</evidence>
<dbReference type="SUPFAM" id="SSF55031">
    <property type="entry name" value="Bacterial exopeptidase dimerisation domain"/>
    <property type="match status" value="1"/>
</dbReference>
<evidence type="ECO:0000313" key="5">
    <source>
        <dbReference type="EMBL" id="KAF4457699.1"/>
    </source>
</evidence>
<keyword evidence="6" id="KW-1185">Reference proteome</keyword>
<dbReference type="SUPFAM" id="SSF53187">
    <property type="entry name" value="Zn-dependent exopeptidases"/>
    <property type="match status" value="1"/>
</dbReference>
<dbReference type="Pfam" id="PF07687">
    <property type="entry name" value="M20_dimer"/>
    <property type="match status" value="1"/>
</dbReference>
<dbReference type="Pfam" id="PF01546">
    <property type="entry name" value="Peptidase_M20"/>
    <property type="match status" value="1"/>
</dbReference>
<dbReference type="CDD" id="cd00067">
    <property type="entry name" value="GAL4"/>
    <property type="match status" value="1"/>
</dbReference>
<dbReference type="PANTHER" id="PTHR30575:SF0">
    <property type="entry name" value="XAA-ARG DIPEPTIDASE"/>
    <property type="match status" value="1"/>
</dbReference>
<dbReference type="Gene3D" id="4.10.240.10">
    <property type="entry name" value="Zn(2)-C6 fungal-type DNA-binding domain"/>
    <property type="match status" value="1"/>
</dbReference>
<dbReference type="GO" id="GO:0000981">
    <property type="term" value="F:DNA-binding transcription factor activity, RNA polymerase II-specific"/>
    <property type="evidence" value="ECO:0007669"/>
    <property type="project" value="InterPro"/>
</dbReference>
<feature type="compositionally biased region" description="Low complexity" evidence="3">
    <location>
        <begin position="843"/>
        <end position="857"/>
    </location>
</feature>
<evidence type="ECO:0000256" key="2">
    <source>
        <dbReference type="ARBA" id="ARBA00023242"/>
    </source>
</evidence>
<feature type="region of interest" description="Disordered" evidence="3">
    <location>
        <begin position="843"/>
        <end position="864"/>
    </location>
</feature>
<keyword evidence="2" id="KW-0539">Nucleus</keyword>
<evidence type="ECO:0000256" key="3">
    <source>
        <dbReference type="SAM" id="MobiDB-lite"/>
    </source>
</evidence>
<accession>A0A8H4KXZ6</accession>
<sequence length="959" mass="106346">MARKGSQKVRTGCLTCKARKVKCDEAKPKCNRCVTTGRKCDGYLPQKQEEQRPWHNNQQQLLANPNRTFPGVETRDEGRALQYFREIAGPYLSGPTDRYFWTHLVMQFANFEPAVRHSIVAISSLYEQLPGLRQRAGDQDQRLVLTHYNAAIRELKTMTALDKHPLVLLVYILFICIEFLQSNDEAAIKHCKHGITMLAHCGAEYQWTRQFLEPIFRRLSLFPFFFGRENSDYPSVYALSSPVPERFHSFVDARSVMDEIFTRSVRIMRLGDDYRAGQLRHQPFPDSLHDEKTSLSSLLDTWDTLFTAFLASDTQSDTGVADRPSLIAQQSLLVRFDVCRIMSDMAVERSEIGYDIHIERFKRIAGRLESLASSIPTVAKEKDPRSPKFTFDMGFMPVMNFCMIKCRNFETRLRIWRLMPILSSARESLWNLSLMIALTRRVIEIEHKVHIDEDGQHTSPASSEPLPDRMRIRHMPVETRRERLCGDMTGMRHSPPQTTAPLTITHIDGTMASQSLGNISSVISSSIHSHYESIKSLNYKVNPSPSSPTDISSRVQIHSNPELAYKEFDAHSTFTSLLTSPPFSDLGITVTPHAHGVETAFSADFGSGGRLIVFNAEYDALPGIGHACGHNLIASSALTAFIGLIHALKASGQPGRVRLLGTPAEEGGGGKLHLIKAGAYADVAACLMTHPGPQYLLSDNVTGVAAAKMLANVKWRVGFQGKTAHASMEPWNGVNALDAVCLSYNAVSMLRQQIRPHERIHGIFDEAGDRPSVIPNKTSVSYYVRSDTLAAAERLWARVKACFDGAALATGCTVSYDPINTYADLRSSLPLCRAFIKAMASLPSSTSPASTTTGPKSSETKDETVSLFEPSDFIGGSTDMGNVTYVCPGIHVAFGIDTAPGQGNHTTGFADASALEKSLTRAVEWGQGMAIVGWRVLNEDAFAEEVKTEWEEDMKKASQ</sequence>
<name>A0A8H4KXZ6_9HYPO</name>
<dbReference type="InterPro" id="IPR001138">
    <property type="entry name" value="Zn2Cys6_DnaBD"/>
</dbReference>
<dbReference type="InterPro" id="IPR052030">
    <property type="entry name" value="Peptidase_M20/M20A_hydrolases"/>
</dbReference>
<dbReference type="EMBL" id="JAADYS010002579">
    <property type="protein sequence ID" value="KAF4457699.1"/>
    <property type="molecule type" value="Genomic_DNA"/>
</dbReference>
<dbReference type="SUPFAM" id="SSF57701">
    <property type="entry name" value="Zn2/Cys6 DNA-binding domain"/>
    <property type="match status" value="1"/>
</dbReference>